<evidence type="ECO:0000313" key="2">
    <source>
        <dbReference type="EMBL" id="WVZ89466.1"/>
    </source>
</evidence>
<feature type="compositionally biased region" description="Acidic residues" evidence="1">
    <location>
        <begin position="38"/>
        <end position="55"/>
    </location>
</feature>
<protein>
    <submittedName>
        <fullName evidence="2">Uncharacterized protein</fullName>
    </submittedName>
</protein>
<feature type="region of interest" description="Disordered" evidence="1">
    <location>
        <begin position="38"/>
        <end position="62"/>
    </location>
</feature>
<name>A0AAQ3X810_PASNO</name>
<dbReference type="Proteomes" id="UP001341281">
    <property type="component" value="Chromosome 08"/>
</dbReference>
<keyword evidence="3" id="KW-1185">Reference proteome</keyword>
<accession>A0AAQ3X810</accession>
<dbReference type="AlphaFoldDB" id="A0AAQ3X810"/>
<evidence type="ECO:0000256" key="1">
    <source>
        <dbReference type="SAM" id="MobiDB-lite"/>
    </source>
</evidence>
<sequence>MTYLLHSNICISPTFSASICILAHSYAYDVMHIDPANEELPPEQPLIEEPEDEPENPQPTADHVVEEANPSEEVKDTDVSKQALRQPYGVPLLCLCWWWAMLSSRMRRVMIWQGAASMARTKQTARKATGARITALPDVTHTPPVVEDGLLHTRCREECSLSQLLCRALYLTFLFTAISSV</sequence>
<reference evidence="2 3" key="1">
    <citation type="submission" date="2024-02" db="EMBL/GenBank/DDBJ databases">
        <title>High-quality chromosome-scale genome assembly of Pensacola bahiagrass (Paspalum notatum Flugge var. saurae).</title>
        <authorList>
            <person name="Vega J.M."/>
            <person name="Podio M."/>
            <person name="Orjuela J."/>
            <person name="Siena L.A."/>
            <person name="Pessino S.C."/>
            <person name="Combes M.C."/>
            <person name="Mariac C."/>
            <person name="Albertini E."/>
            <person name="Pupilli F."/>
            <person name="Ortiz J.P.A."/>
            <person name="Leblanc O."/>
        </authorList>
    </citation>
    <scope>NUCLEOTIDE SEQUENCE [LARGE SCALE GENOMIC DNA]</scope>
    <source>
        <strain evidence="2">R1</strain>
        <tissue evidence="2">Leaf</tissue>
    </source>
</reference>
<dbReference type="EMBL" id="CP144752">
    <property type="protein sequence ID" value="WVZ89466.1"/>
    <property type="molecule type" value="Genomic_DNA"/>
</dbReference>
<gene>
    <name evidence="2" type="ORF">U9M48_035869</name>
</gene>
<evidence type="ECO:0000313" key="3">
    <source>
        <dbReference type="Proteomes" id="UP001341281"/>
    </source>
</evidence>
<proteinExistence type="predicted"/>
<organism evidence="2 3">
    <name type="scientific">Paspalum notatum var. saurae</name>
    <dbReference type="NCBI Taxonomy" id="547442"/>
    <lineage>
        <taxon>Eukaryota</taxon>
        <taxon>Viridiplantae</taxon>
        <taxon>Streptophyta</taxon>
        <taxon>Embryophyta</taxon>
        <taxon>Tracheophyta</taxon>
        <taxon>Spermatophyta</taxon>
        <taxon>Magnoliopsida</taxon>
        <taxon>Liliopsida</taxon>
        <taxon>Poales</taxon>
        <taxon>Poaceae</taxon>
        <taxon>PACMAD clade</taxon>
        <taxon>Panicoideae</taxon>
        <taxon>Andropogonodae</taxon>
        <taxon>Paspaleae</taxon>
        <taxon>Paspalinae</taxon>
        <taxon>Paspalum</taxon>
    </lineage>
</organism>